<comment type="subcellular location">
    <subcellularLocation>
        <location evidence="1">Nucleus</location>
    </subcellularLocation>
</comment>
<dbReference type="KEGG" id="bbis:104996758"/>
<dbReference type="RefSeq" id="XP_010849424.1">
    <property type="nucleotide sequence ID" value="XM_010851122.1"/>
</dbReference>
<reference evidence="7" key="1">
    <citation type="submission" date="2025-08" db="UniProtKB">
        <authorList>
            <consortium name="RefSeq"/>
        </authorList>
    </citation>
    <scope>IDENTIFICATION</scope>
    <source>
        <tissue evidence="7">Blood</tissue>
    </source>
</reference>
<dbReference type="Proteomes" id="UP000515208">
    <property type="component" value="Unplaced"/>
</dbReference>
<name>A0A6P3IC59_BISBB</name>
<dbReference type="PANTHER" id="PTHR10528:SF18">
    <property type="entry name" value="AF4_FMR2 FAMILY MEMBER 2"/>
    <property type="match status" value="1"/>
</dbReference>
<dbReference type="GO" id="GO:0016607">
    <property type="term" value="C:nuclear speck"/>
    <property type="evidence" value="ECO:0007669"/>
    <property type="project" value="TreeGrafter"/>
</dbReference>
<sequence length="91" mass="10258">YRCLSLLYLRMFKLKKDHAMKYSRSLMEYFKQNASKVAQIPSPWVGNGKNTPSPVSLNNVSPINTMGNCNNGPVTIPQRIHHMAASHVNLT</sequence>
<evidence type="ECO:0000256" key="3">
    <source>
        <dbReference type="ARBA" id="ARBA00022553"/>
    </source>
</evidence>
<dbReference type="GeneID" id="104996758"/>
<feature type="domain" description="AF4/FMR2 C-terminal homology" evidence="5">
    <location>
        <begin position="1"/>
        <end position="91"/>
    </location>
</feature>
<keyword evidence="4" id="KW-0539">Nucleus</keyword>
<dbReference type="Pfam" id="PF18876">
    <property type="entry name" value="AFF4_CHD"/>
    <property type="match status" value="1"/>
</dbReference>
<dbReference type="InterPro" id="IPR043640">
    <property type="entry name" value="AF4/FMR2_CHD"/>
</dbReference>
<dbReference type="GO" id="GO:0043484">
    <property type="term" value="P:regulation of RNA splicing"/>
    <property type="evidence" value="ECO:0007669"/>
    <property type="project" value="TreeGrafter"/>
</dbReference>
<protein>
    <submittedName>
        <fullName evidence="7">AF4/FMR2 family member 2-like</fullName>
    </submittedName>
</protein>
<evidence type="ECO:0000313" key="6">
    <source>
        <dbReference type="Proteomes" id="UP000515208"/>
    </source>
</evidence>
<keyword evidence="3" id="KW-0597">Phosphoprotein</keyword>
<gene>
    <name evidence="7" type="primary">LOC104996758</name>
</gene>
<feature type="non-terminal residue" evidence="7">
    <location>
        <position position="1"/>
    </location>
</feature>
<dbReference type="AlphaFoldDB" id="A0A6P3IC59"/>
<feature type="non-terminal residue" evidence="7">
    <location>
        <position position="91"/>
    </location>
</feature>
<comment type="similarity">
    <text evidence="2">Belongs to the AF4 family.</text>
</comment>
<dbReference type="PANTHER" id="PTHR10528">
    <property type="entry name" value="AF4/FMR2 FAMILY MEMBER"/>
    <property type="match status" value="1"/>
</dbReference>
<evidence type="ECO:0000313" key="7">
    <source>
        <dbReference type="RefSeq" id="XP_010849424.1"/>
    </source>
</evidence>
<evidence type="ECO:0000256" key="4">
    <source>
        <dbReference type="ARBA" id="ARBA00023242"/>
    </source>
</evidence>
<dbReference type="GO" id="GO:0002151">
    <property type="term" value="F:G-quadruplex RNA binding"/>
    <property type="evidence" value="ECO:0007669"/>
    <property type="project" value="TreeGrafter"/>
</dbReference>
<evidence type="ECO:0000256" key="1">
    <source>
        <dbReference type="ARBA" id="ARBA00004123"/>
    </source>
</evidence>
<organism evidence="6 7">
    <name type="scientific">Bison bison bison</name>
    <name type="common">North American plains bison</name>
    <dbReference type="NCBI Taxonomy" id="43346"/>
    <lineage>
        <taxon>Eukaryota</taxon>
        <taxon>Metazoa</taxon>
        <taxon>Chordata</taxon>
        <taxon>Craniata</taxon>
        <taxon>Vertebrata</taxon>
        <taxon>Euteleostomi</taxon>
        <taxon>Mammalia</taxon>
        <taxon>Eutheria</taxon>
        <taxon>Laurasiatheria</taxon>
        <taxon>Artiodactyla</taxon>
        <taxon>Ruminantia</taxon>
        <taxon>Pecora</taxon>
        <taxon>Bovidae</taxon>
        <taxon>Bovinae</taxon>
        <taxon>Bison</taxon>
    </lineage>
</organism>
<keyword evidence="6" id="KW-1185">Reference proteome</keyword>
<dbReference type="InterPro" id="IPR007797">
    <property type="entry name" value="AF4/FMR2"/>
</dbReference>
<accession>A0A6P3IC59</accession>
<evidence type="ECO:0000256" key="2">
    <source>
        <dbReference type="ARBA" id="ARBA00007354"/>
    </source>
</evidence>
<evidence type="ECO:0000259" key="5">
    <source>
        <dbReference type="Pfam" id="PF18876"/>
    </source>
</evidence>
<proteinExistence type="inferred from homology"/>